<dbReference type="RefSeq" id="WP_184341515.1">
    <property type="nucleotide sequence ID" value="NZ_JACHIG010000008.1"/>
</dbReference>
<proteinExistence type="inferred from homology"/>
<dbReference type="GO" id="GO:0003677">
    <property type="term" value="F:DNA binding"/>
    <property type="evidence" value="ECO:0007669"/>
    <property type="project" value="InterPro"/>
</dbReference>
<dbReference type="PANTHER" id="PTHR47396">
    <property type="entry name" value="TYPE I RESTRICTION ENZYME ECOKI R PROTEIN"/>
    <property type="match status" value="1"/>
</dbReference>
<dbReference type="CDD" id="cd22333">
    <property type="entry name" value="LlaBIII_nuclease-like"/>
    <property type="match status" value="1"/>
</dbReference>
<dbReference type="SMART" id="SM00487">
    <property type="entry name" value="DEXDc"/>
    <property type="match status" value="1"/>
</dbReference>
<dbReference type="Gene3D" id="3.40.50.150">
    <property type="entry name" value="Vaccinia Virus protein VP39"/>
    <property type="match status" value="1"/>
</dbReference>
<feature type="compositionally biased region" description="Basic and acidic residues" evidence="2">
    <location>
        <begin position="682"/>
        <end position="691"/>
    </location>
</feature>
<reference evidence="4 5" key="1">
    <citation type="submission" date="2020-08" db="EMBL/GenBank/DDBJ databases">
        <title>Genomic Encyclopedia of Type Strains, Phase IV (KMG-IV): sequencing the most valuable type-strain genomes for metagenomic binning, comparative biology and taxonomic classification.</title>
        <authorList>
            <person name="Goeker M."/>
        </authorList>
    </citation>
    <scope>NUCLEOTIDE SEQUENCE [LARGE SCALE GENOMIC DNA]</scope>
    <source>
        <strain evidence="4 5">DSM 12252</strain>
    </source>
</reference>
<dbReference type="InterPro" id="IPR029063">
    <property type="entry name" value="SAM-dependent_MTases_sf"/>
</dbReference>
<dbReference type="InterPro" id="IPR011335">
    <property type="entry name" value="Restrct_endonuc-II-like"/>
</dbReference>
<dbReference type="SUPFAM" id="SSF52540">
    <property type="entry name" value="P-loop containing nucleoside triphosphate hydrolases"/>
    <property type="match status" value="1"/>
</dbReference>
<dbReference type="Pfam" id="PF22240">
    <property type="entry name" value="ISP_coupler"/>
    <property type="match status" value="1"/>
</dbReference>
<dbReference type="InterPro" id="IPR006935">
    <property type="entry name" value="Helicase/UvrB_N"/>
</dbReference>
<dbReference type="GO" id="GO:0016787">
    <property type="term" value="F:hydrolase activity"/>
    <property type="evidence" value="ECO:0007669"/>
    <property type="project" value="InterPro"/>
</dbReference>
<accession>A0A7W7YDC1</accession>
<dbReference type="Pfam" id="PF04851">
    <property type="entry name" value="ResIII"/>
    <property type="match status" value="1"/>
</dbReference>
<organism evidence="4 5">
    <name type="scientific">Prosthecobacter vanneervenii</name>
    <dbReference type="NCBI Taxonomy" id="48466"/>
    <lineage>
        <taxon>Bacteria</taxon>
        <taxon>Pseudomonadati</taxon>
        <taxon>Verrucomicrobiota</taxon>
        <taxon>Verrucomicrobiia</taxon>
        <taxon>Verrucomicrobiales</taxon>
        <taxon>Verrucomicrobiaceae</taxon>
        <taxon>Prosthecobacter</taxon>
    </lineage>
</organism>
<dbReference type="InterPro" id="IPR053980">
    <property type="entry name" value="ISP_coupler"/>
</dbReference>
<keyword evidence="4" id="KW-0547">Nucleotide-binding</keyword>
<evidence type="ECO:0000313" key="5">
    <source>
        <dbReference type="Proteomes" id="UP000590740"/>
    </source>
</evidence>
<dbReference type="PANTHER" id="PTHR47396:SF1">
    <property type="entry name" value="ATP-DEPENDENT HELICASE IRC3-RELATED"/>
    <property type="match status" value="1"/>
</dbReference>
<dbReference type="GO" id="GO:0005524">
    <property type="term" value="F:ATP binding"/>
    <property type="evidence" value="ECO:0007669"/>
    <property type="project" value="InterPro"/>
</dbReference>
<dbReference type="InterPro" id="IPR003356">
    <property type="entry name" value="DNA_methylase_A-5"/>
</dbReference>
<comment type="caution">
    <text evidence="4">The sequence shown here is derived from an EMBL/GenBank/DDBJ whole genome shotgun (WGS) entry which is preliminary data.</text>
</comment>
<dbReference type="PROSITE" id="PS51192">
    <property type="entry name" value="HELICASE_ATP_BIND_1"/>
    <property type="match status" value="1"/>
</dbReference>
<dbReference type="GO" id="GO:0004386">
    <property type="term" value="F:helicase activity"/>
    <property type="evidence" value="ECO:0007669"/>
    <property type="project" value="UniProtKB-KW"/>
</dbReference>
<feature type="domain" description="Helicase ATP-binding" evidence="3">
    <location>
        <begin position="186"/>
        <end position="391"/>
    </location>
</feature>
<dbReference type="GO" id="GO:0008170">
    <property type="term" value="F:N-methyltransferase activity"/>
    <property type="evidence" value="ECO:0007669"/>
    <property type="project" value="InterPro"/>
</dbReference>
<dbReference type="SMART" id="SM00490">
    <property type="entry name" value="HELICc"/>
    <property type="match status" value="1"/>
</dbReference>
<sequence>MPSSPLQKILAKYRATSQTEREKGTYFEELIRTYFRFEASYADLYSDVWLFADWAKEIGTPEFGISAKDTGIDLVARTRGTEEYHAIQCKCYAPDYRVMKGDIDSFFTASGKKCFAQRIIVATTNDWSDNAENALSSQQPPVYKIDLHDLEVSQIDWAKYQPSKPPALKPKKQLRPHQITATTKVGLGFKSSDRGKLIMACGTGKTFTSLKIAEEIAGKNKVVLFLVPSLNLLSQSLTEWTQESAIPLHSFAVCSDAEVGKKREQIDEDIVETFAHELRYPATTDAKRLAFEVLKRHDAQHMSVIFSTYHSLDVLSRAQNKFGLPQIDLVICDEAHRTTGATFDTDDKESNFVRVHDNDFLKAARRLYMTATPRIYADSAKAQAEKENIAICSMDDEALYGKQFHVITFSEAVELKLLTDYKVLVLTISEDHVSSRLQNLLKDENNQLKVDDAARIIGCWKALSKQGLSQDLNFDPSPMKRAVAFCQVIERQKGAKTHKVSSKQIASMFKAVVDAYQEKEDSDNDLLCEAEHVDGTMNAAEKEEKLSWLKAEPPPNTCRILSNVRCLSEGVDVPALDAVLFLTPRNSQVDVVQSVGRVMRTAPGKQLGYVILPVVIPSGMEPHEALNDNKVYKVVWDVLQALRSHDDRFDAFVNKLDLIGKDPRKMEVIAITDKINKKSKKAPSDPGKDAKGGSTIGQPGTGGGDGMVQGTLKFEVGELERALNAKLVKKCGNRNHWEDWANDIAKIAQTHISRISGIVLKNDPNHKDPKTEAPKIVNVDSKEGKAFQAFAHELRDDLNDSITDTEVIEMLAQHLITKPVFDALFKDYSFAKNNPVSQAMQGVLDVLQEHRLEKEADTLEKFYASVANRAEGIDNAEGKQKIVVELYDKFFRNAFPKMTERLGIVYTPVEVVDFIIHSINDLLQSEFGQTLGSKGVHIIDPFTGTGTFITRLLQSGLIKPEELPWKYKHEIHANEIVLLAYYIAAINIEAVYHSLLKDNGTKYQPFEGICLTDTFRMGEEDLVSELMAGNSERRKRQQKLEVRVIMGNPPYSVGQTSENDNAANIEYPALDERIRSTYADKSSATLQKGLYDSYIRAIRWASDRVGRSGIIGFVTNGNFLEVATNDGLRRCLAEEFSRIYVFHLRGNARTTGEQRRKEKDNVFGQASRAPIAISLLVKNPAAYQHGKIYFHDIGDYLGTEEKLQKIAEFASVTGITNSNEWRPITPDAHGDWLKQRDESFSRFVVLGDKKGEGIKIFNNFSLGVVTNRDSWCYNASKSQLEANVNRIIDFYNGEVDRFNRAYPGATGKARAEAVDGFVNTDRTKISWTRSLKAELVKDHQFGFEKSCLTRGLYRPFTKQWLYFNRRFNEMVYQMPRIFPNDATQNLVIGINGKGSRNGFTSLISDRIVDLNSLEAGAQCFPLYFYEKTNDDGDDGSLFAKTGGKDTDSYTRRDGISDAGLAHFQAAYPAKGEGGTITKEDLFYYIYGLLHSPDYRSRYADNLGKELPRIPAVKTFADFRAFSKAGRDLAHWHLNYETVAPYAGATLDTGKVPFKSLKPEDYRVVKMKFAKTRDPETNKSINDKTTVFYNDRITIRDIPLEAYDYVVNGKTALEWVMERQAVSVDDGKGGSGIMNDANLWATETMGNAKYPLELFLRVITVSLETMKIVNSLPKLENK</sequence>
<evidence type="ECO:0000259" key="3">
    <source>
        <dbReference type="PROSITE" id="PS51192"/>
    </source>
</evidence>
<dbReference type="Pfam" id="PF02384">
    <property type="entry name" value="N6_Mtase"/>
    <property type="match status" value="1"/>
</dbReference>
<dbReference type="Pfam" id="PF00271">
    <property type="entry name" value="Helicase_C"/>
    <property type="match status" value="1"/>
</dbReference>
<dbReference type="InterPro" id="IPR041635">
    <property type="entry name" value="Type_ISP_LLaBIII_C"/>
</dbReference>
<dbReference type="InterPro" id="IPR014001">
    <property type="entry name" value="Helicase_ATP-bd"/>
</dbReference>
<evidence type="ECO:0000256" key="2">
    <source>
        <dbReference type="SAM" id="MobiDB-lite"/>
    </source>
</evidence>
<dbReference type="InterPro" id="IPR039442">
    <property type="entry name" value="Mrr-like_dom"/>
</dbReference>
<dbReference type="EMBL" id="JACHIG010000008">
    <property type="protein sequence ID" value="MBB5034073.1"/>
    <property type="molecule type" value="Genomic_DNA"/>
</dbReference>
<dbReference type="InterPro" id="IPR001650">
    <property type="entry name" value="Helicase_C-like"/>
</dbReference>
<dbReference type="SUPFAM" id="SSF52980">
    <property type="entry name" value="Restriction endonuclease-like"/>
    <property type="match status" value="1"/>
</dbReference>
<dbReference type="Pfam" id="PF18135">
    <property type="entry name" value="Type_ISP_C"/>
    <property type="match status" value="1"/>
</dbReference>
<dbReference type="SUPFAM" id="SSF53335">
    <property type="entry name" value="S-adenosyl-L-methionine-dependent methyltransferases"/>
    <property type="match status" value="1"/>
</dbReference>
<keyword evidence="4" id="KW-0378">Hydrolase</keyword>
<keyword evidence="5" id="KW-1185">Reference proteome</keyword>
<dbReference type="CDD" id="cd18785">
    <property type="entry name" value="SF2_C"/>
    <property type="match status" value="1"/>
</dbReference>
<dbReference type="Proteomes" id="UP000590740">
    <property type="component" value="Unassembled WGS sequence"/>
</dbReference>
<comment type="similarity">
    <text evidence="1">Belongs to the N(4)/N(6)-methyltransferase family.</text>
</comment>
<feature type="region of interest" description="Disordered" evidence="2">
    <location>
        <begin position="677"/>
        <end position="704"/>
    </location>
</feature>
<protein>
    <submittedName>
        <fullName evidence="4">Putative helicase</fullName>
    </submittedName>
</protein>
<gene>
    <name evidence="4" type="ORF">HNQ65_003664</name>
</gene>
<keyword evidence="4" id="KW-0347">Helicase</keyword>
<dbReference type="Gene3D" id="3.40.1350.10">
    <property type="match status" value="1"/>
</dbReference>
<evidence type="ECO:0000313" key="4">
    <source>
        <dbReference type="EMBL" id="MBB5034073.1"/>
    </source>
</evidence>
<dbReference type="InterPro" id="IPR011856">
    <property type="entry name" value="tRNA_endonuc-like_dom_sf"/>
</dbReference>
<evidence type="ECO:0000256" key="1">
    <source>
        <dbReference type="ARBA" id="ARBA00006594"/>
    </source>
</evidence>
<dbReference type="Gene3D" id="3.40.50.300">
    <property type="entry name" value="P-loop containing nucleotide triphosphate hydrolases"/>
    <property type="match status" value="2"/>
</dbReference>
<keyword evidence="4" id="KW-0067">ATP-binding</keyword>
<dbReference type="PRINTS" id="PR00507">
    <property type="entry name" value="N12N6MTFRASE"/>
</dbReference>
<dbReference type="InterPro" id="IPR050742">
    <property type="entry name" value="Helicase_Restrict-Modif_Enz"/>
</dbReference>
<name>A0A7W7YDC1_9BACT</name>
<dbReference type="GO" id="GO:0005829">
    <property type="term" value="C:cytosol"/>
    <property type="evidence" value="ECO:0007669"/>
    <property type="project" value="TreeGrafter"/>
</dbReference>
<dbReference type="InterPro" id="IPR027417">
    <property type="entry name" value="P-loop_NTPase"/>
</dbReference>
<dbReference type="Pfam" id="PF13156">
    <property type="entry name" value="Mrr_cat_2"/>
    <property type="match status" value="1"/>
</dbReference>